<keyword evidence="10" id="KW-0413">Isomerase</keyword>
<evidence type="ECO:0000259" key="14">
    <source>
        <dbReference type="PROSITE" id="PS51698"/>
    </source>
</evidence>
<dbReference type="PROSITE" id="PS00170">
    <property type="entry name" value="CSA_PPIASE_1"/>
    <property type="match status" value="1"/>
</dbReference>
<dbReference type="PROSITE" id="PS51698">
    <property type="entry name" value="U_BOX"/>
    <property type="match status" value="1"/>
</dbReference>
<dbReference type="EMBL" id="JMSN01000138">
    <property type="protein sequence ID" value="KDN37460.1"/>
    <property type="molecule type" value="Genomic_DNA"/>
</dbReference>
<dbReference type="InterPro" id="IPR002130">
    <property type="entry name" value="Cyclophilin-type_PPIase_dom"/>
</dbReference>
<dbReference type="HOGENOM" id="CLU_012062_7_0_1"/>
<organism evidence="15 16">
    <name type="scientific">Tilletiaria anomala (strain ATCC 24038 / CBS 436.72 / UBC 951)</name>
    <dbReference type="NCBI Taxonomy" id="1037660"/>
    <lineage>
        <taxon>Eukaryota</taxon>
        <taxon>Fungi</taxon>
        <taxon>Dikarya</taxon>
        <taxon>Basidiomycota</taxon>
        <taxon>Ustilaginomycotina</taxon>
        <taxon>Exobasidiomycetes</taxon>
        <taxon>Georgefischeriales</taxon>
        <taxon>Tilletiariaceae</taxon>
        <taxon>Tilletiaria</taxon>
    </lineage>
</organism>
<dbReference type="GO" id="GO:0000209">
    <property type="term" value="P:protein polyubiquitination"/>
    <property type="evidence" value="ECO:0007669"/>
    <property type="project" value="TreeGrafter"/>
</dbReference>
<feature type="region of interest" description="Disordered" evidence="12">
    <location>
        <begin position="560"/>
        <end position="605"/>
    </location>
</feature>
<dbReference type="SUPFAM" id="SSF57850">
    <property type="entry name" value="RING/U-box"/>
    <property type="match status" value="1"/>
</dbReference>
<evidence type="ECO:0008006" key="17">
    <source>
        <dbReference type="Google" id="ProtNLM"/>
    </source>
</evidence>
<evidence type="ECO:0000256" key="10">
    <source>
        <dbReference type="ARBA" id="ARBA00023235"/>
    </source>
</evidence>
<protein>
    <recommendedName>
        <fullName evidence="17">Cyclophilin-like protein</fullName>
    </recommendedName>
</protein>
<dbReference type="GO" id="GO:0071013">
    <property type="term" value="C:catalytic step 2 spliceosome"/>
    <property type="evidence" value="ECO:0007669"/>
    <property type="project" value="TreeGrafter"/>
</dbReference>
<dbReference type="PROSITE" id="PS50072">
    <property type="entry name" value="CSA_PPIASE_2"/>
    <property type="match status" value="1"/>
</dbReference>
<dbReference type="InterPro" id="IPR026951">
    <property type="entry name" value="PPIL2_U-box_dom"/>
</dbReference>
<evidence type="ECO:0000256" key="11">
    <source>
        <dbReference type="ARBA" id="ARBA00023242"/>
    </source>
</evidence>
<keyword evidence="8" id="KW-0833">Ubl conjugation pathway</keyword>
<dbReference type="OMA" id="NFIKHCA"/>
<dbReference type="SMART" id="SM00504">
    <property type="entry name" value="Ubox"/>
    <property type="match status" value="1"/>
</dbReference>
<proteinExistence type="inferred from homology"/>
<feature type="domain" description="PPIase cyclophilin-type" evidence="13">
    <location>
        <begin position="338"/>
        <end position="486"/>
    </location>
</feature>
<evidence type="ECO:0000313" key="16">
    <source>
        <dbReference type="Proteomes" id="UP000027361"/>
    </source>
</evidence>
<dbReference type="FunFam" id="3.30.40.10:FF:000079">
    <property type="entry name" value="Peptidyl-prolyl cis-trans isomerase 2"/>
    <property type="match status" value="1"/>
</dbReference>
<dbReference type="PANTHER" id="PTHR45625:SF1">
    <property type="entry name" value="RING-TYPE E3 UBIQUITIN-PROTEIN LIGASE PPIL2"/>
    <property type="match status" value="1"/>
</dbReference>
<feature type="domain" description="U-box" evidence="14">
    <location>
        <begin position="43"/>
        <end position="117"/>
    </location>
</feature>
<dbReference type="PRINTS" id="PR00153">
    <property type="entry name" value="CSAPPISMRASE"/>
</dbReference>
<gene>
    <name evidence="15" type="ORF">K437DRAFT_240666</name>
</gene>
<dbReference type="AlphaFoldDB" id="A0A066VFW3"/>
<dbReference type="InterPro" id="IPR003613">
    <property type="entry name" value="Ubox_domain"/>
</dbReference>
<reference evidence="15 16" key="1">
    <citation type="submission" date="2014-05" db="EMBL/GenBank/DDBJ databases">
        <title>Draft genome sequence of a rare smut relative, Tilletiaria anomala UBC 951.</title>
        <authorList>
            <consortium name="DOE Joint Genome Institute"/>
            <person name="Toome M."/>
            <person name="Kuo A."/>
            <person name="Henrissat B."/>
            <person name="Lipzen A."/>
            <person name="Tritt A."/>
            <person name="Yoshinaga Y."/>
            <person name="Zane M."/>
            <person name="Barry K."/>
            <person name="Grigoriev I.V."/>
            <person name="Spatafora J.W."/>
            <person name="Aimea M.C."/>
        </authorList>
    </citation>
    <scope>NUCLEOTIDE SEQUENCE [LARGE SCALE GENOMIC DNA]</scope>
    <source>
        <strain evidence="15 16">UBC 951</strain>
    </source>
</reference>
<dbReference type="InterPro" id="IPR029000">
    <property type="entry name" value="Cyclophilin-like_dom_sf"/>
</dbReference>
<dbReference type="GO" id="GO:0003755">
    <property type="term" value="F:peptidyl-prolyl cis-trans isomerase activity"/>
    <property type="evidence" value="ECO:0007669"/>
    <property type="project" value="UniProtKB-KW"/>
</dbReference>
<dbReference type="GO" id="GO:0006457">
    <property type="term" value="P:protein folding"/>
    <property type="evidence" value="ECO:0007669"/>
    <property type="project" value="InterPro"/>
</dbReference>
<evidence type="ECO:0000259" key="13">
    <source>
        <dbReference type="PROSITE" id="PS50072"/>
    </source>
</evidence>
<dbReference type="GeneID" id="25263050"/>
<dbReference type="InParanoid" id="A0A066VFW3"/>
<evidence type="ECO:0000256" key="3">
    <source>
        <dbReference type="ARBA" id="ARBA00003697"/>
    </source>
</evidence>
<evidence type="ECO:0000256" key="7">
    <source>
        <dbReference type="ARBA" id="ARBA00022679"/>
    </source>
</evidence>
<dbReference type="InterPro" id="IPR020892">
    <property type="entry name" value="Cyclophilin-type_PPIase_CS"/>
</dbReference>
<evidence type="ECO:0000256" key="9">
    <source>
        <dbReference type="ARBA" id="ARBA00023110"/>
    </source>
</evidence>
<keyword evidence="9" id="KW-0697">Rotamase</keyword>
<keyword evidence="11" id="KW-0539">Nucleus</keyword>
<evidence type="ECO:0000256" key="1">
    <source>
        <dbReference type="ARBA" id="ARBA00000900"/>
    </source>
</evidence>
<accession>A0A066VFW3</accession>
<dbReference type="InterPro" id="IPR044666">
    <property type="entry name" value="Cyclophilin_A-like"/>
</dbReference>
<comment type="caution">
    <text evidence="15">The sequence shown here is derived from an EMBL/GenBank/DDBJ whole genome shotgun (WGS) entry which is preliminary data.</text>
</comment>
<dbReference type="Gene3D" id="2.40.100.10">
    <property type="entry name" value="Cyclophilin-like"/>
    <property type="match status" value="1"/>
</dbReference>
<evidence type="ECO:0000256" key="6">
    <source>
        <dbReference type="ARBA" id="ARBA00007930"/>
    </source>
</evidence>
<dbReference type="Gene3D" id="3.30.40.10">
    <property type="entry name" value="Zinc/RING finger domain, C3HC4 (zinc finger)"/>
    <property type="match status" value="1"/>
</dbReference>
<evidence type="ECO:0000256" key="5">
    <source>
        <dbReference type="ARBA" id="ARBA00004906"/>
    </source>
</evidence>
<comment type="pathway">
    <text evidence="5">Protein modification; protein ubiquitination.</text>
</comment>
<comment type="catalytic activity">
    <reaction evidence="2">
        <text>[protein]-peptidylproline (omega=180) = [protein]-peptidylproline (omega=0)</text>
        <dbReference type="Rhea" id="RHEA:16237"/>
        <dbReference type="Rhea" id="RHEA-COMP:10747"/>
        <dbReference type="Rhea" id="RHEA-COMP:10748"/>
        <dbReference type="ChEBI" id="CHEBI:83833"/>
        <dbReference type="ChEBI" id="CHEBI:83834"/>
        <dbReference type="EC" id="5.2.1.8"/>
    </reaction>
</comment>
<dbReference type="InterPro" id="IPR013083">
    <property type="entry name" value="Znf_RING/FYVE/PHD"/>
</dbReference>
<name>A0A066VFW3_TILAU</name>
<dbReference type="Pfam" id="PF00160">
    <property type="entry name" value="Pro_isomerase"/>
    <property type="match status" value="1"/>
</dbReference>
<dbReference type="STRING" id="1037660.A0A066VFW3"/>
<evidence type="ECO:0000313" key="15">
    <source>
        <dbReference type="EMBL" id="KDN37460.1"/>
    </source>
</evidence>
<feature type="region of interest" description="Disordered" evidence="12">
    <location>
        <begin position="506"/>
        <end position="526"/>
    </location>
</feature>
<evidence type="ECO:0000256" key="8">
    <source>
        <dbReference type="ARBA" id="ARBA00022786"/>
    </source>
</evidence>
<comment type="subcellular location">
    <subcellularLocation>
        <location evidence="4">Nucleus</location>
    </subcellularLocation>
</comment>
<dbReference type="RefSeq" id="XP_013240391.1">
    <property type="nucleotide sequence ID" value="XM_013384937.1"/>
</dbReference>
<feature type="compositionally biased region" description="Gly residues" evidence="12">
    <location>
        <begin position="595"/>
        <end position="605"/>
    </location>
</feature>
<dbReference type="CDD" id="cd01923">
    <property type="entry name" value="cyclophilin_RING"/>
    <property type="match status" value="1"/>
</dbReference>
<comment type="catalytic activity">
    <reaction evidence="1">
        <text>S-ubiquitinyl-[E2 ubiquitin-conjugating enzyme]-L-cysteine + [acceptor protein]-L-lysine = [E2 ubiquitin-conjugating enzyme]-L-cysteine + N(6)-ubiquitinyl-[acceptor protein]-L-lysine.</text>
        <dbReference type="EC" id="2.3.2.27"/>
    </reaction>
</comment>
<feature type="compositionally biased region" description="Polar residues" evidence="12">
    <location>
        <begin position="561"/>
        <end position="584"/>
    </location>
</feature>
<dbReference type="CDD" id="cd16663">
    <property type="entry name" value="RING-Ubox_PPIL2"/>
    <property type="match status" value="1"/>
</dbReference>
<evidence type="ECO:0000256" key="4">
    <source>
        <dbReference type="ARBA" id="ARBA00004123"/>
    </source>
</evidence>
<evidence type="ECO:0000256" key="12">
    <source>
        <dbReference type="SAM" id="MobiDB-lite"/>
    </source>
</evidence>
<dbReference type="SUPFAM" id="SSF50891">
    <property type="entry name" value="Cyclophilin-like"/>
    <property type="match status" value="1"/>
</dbReference>
<dbReference type="PANTHER" id="PTHR45625">
    <property type="entry name" value="PEPTIDYL-PROLYL CIS-TRANS ISOMERASE-RELATED"/>
    <property type="match status" value="1"/>
</dbReference>
<comment type="similarity">
    <text evidence="6">Belongs to the cyclophilin-type PPIase family. PPIL2 subfamily.</text>
</comment>
<keyword evidence="7" id="KW-0808">Transferase</keyword>
<dbReference type="OrthoDB" id="407558at2759"/>
<sequence>MGHGNTNALYVRASEHSGALGRHGASSGSAAKSAGGDPEAGFKPLTYDNCAISLQPWKHPVCCKDDGTIFDLMNVIPYIKKYGTNPATGHPLNASQLLTLHFHKNEEGKYSDPISYKGFNEHTHIVAIATTGNVYAYETVQQLNIKGKNWHDLLDESTAFKREDIITLQDPYNMEGKDIRQFNHIKEGKVLTAADRGEVDKEELKLSATGSTQSLLKMVRASQGKGEGSQTKVPGGATAKATTIPMPAAEKSLEGQAQQQKQQQHANGKSYLQQLTSTGMMAASFTSSAITPRTVNERTTLSEEEYMFEHISNGTGVGALDSKGKKTKGYVRLTTNFGPLNLQLHVDKAPKTCYNFLTHCKNGYYDNTIFHRNIPGFMIQGGDPTGTGRGGESIWGKPFRDEVDIPGAYKHASRGVLSMANKGAGTNGSQFFLTYRKTPHLDGKHTVFGCLIEGENDTTLDALEQVPTEPATNRPLRSIRILDAAVFEDPFEKFKEKLVNKLKRENMTDEERRAREERKRKREDDRTTWLGTNLDERTKNDIVSLSFAVGGVGKYVGGSTQGATTSAAKQSTAPLQSTGLSSQLPEPAEMKRKTAGGGFGDFSTW</sequence>
<dbReference type="FunFam" id="2.40.100.10:FF:000014">
    <property type="entry name" value="Peptidyl-prolyl cis-trans isomerase cyp65"/>
    <property type="match status" value="1"/>
</dbReference>
<comment type="function">
    <text evidence="3">May catalyze the cis-trans isomerization of proline imidic peptide bonds in oligopeptides thereby assisting the folding of proteins. May also function as a chaperone, playing a role in intracellular transport of proteins. May also have a protein ubiquitin ligase activity acting as an E3 ubiquitin protein ligase or as a ubiquitin-ubiquitin ligase promoting elongation of ubiquitin chains on proteins.</text>
</comment>
<dbReference type="FunCoup" id="A0A066VFW3">
    <property type="interactions" value="479"/>
</dbReference>
<dbReference type="GO" id="GO:0061630">
    <property type="term" value="F:ubiquitin protein ligase activity"/>
    <property type="evidence" value="ECO:0007669"/>
    <property type="project" value="UniProtKB-EC"/>
</dbReference>
<keyword evidence="16" id="KW-1185">Reference proteome</keyword>
<evidence type="ECO:0000256" key="2">
    <source>
        <dbReference type="ARBA" id="ARBA00000971"/>
    </source>
</evidence>
<dbReference type="Proteomes" id="UP000027361">
    <property type="component" value="Unassembled WGS sequence"/>
</dbReference>